<reference evidence="8" key="1">
    <citation type="submission" date="2020-11" db="EMBL/GenBank/DDBJ databases">
        <authorList>
            <person name="Tran Van P."/>
        </authorList>
    </citation>
    <scope>NUCLEOTIDE SEQUENCE</scope>
</reference>
<gene>
    <name evidence="8" type="ORF">CTOB1V02_LOCUS13681</name>
</gene>
<sequence>QSELPPEVDLRLESRVVNIDYGAPDRPRVSYVDKAGKRCTVSCDQVIVTLPLGILKRGIRNGLFSPTLPDWKRHAVEGLEFGATEKVFLTWDQPWWPPEEPSGGLKEGLSFCWAADPPRVGDGEGDLRWWTEILGFYVVHGQPNTLVGWITGEAARQMAEASDEEVTRRCMEVIRRFCRSFGPIPDPIDMVRSSWARDPNFMGAYSYPSLRTAEKGHSFESLSRPVGCPPRLFFAGEATVKEHYGTTHAALGSGRREAKRVLVARR</sequence>
<feature type="non-terminal residue" evidence="8">
    <location>
        <position position="1"/>
    </location>
</feature>
<comment type="subcellular location">
    <subcellularLocation>
        <location evidence="2">Cytoplasm</location>
    </subcellularLocation>
</comment>
<evidence type="ECO:0000256" key="6">
    <source>
        <dbReference type="ARBA" id="ARBA00022827"/>
    </source>
</evidence>
<comment type="cofactor">
    <cofactor evidence="1">
        <name>FAD</name>
        <dbReference type="ChEBI" id="CHEBI:57692"/>
    </cofactor>
</comment>
<keyword evidence="5" id="KW-0285">Flavoprotein</keyword>
<evidence type="ECO:0000256" key="7">
    <source>
        <dbReference type="ARBA" id="ARBA00023002"/>
    </source>
</evidence>
<protein>
    <submittedName>
        <fullName evidence="8">Uncharacterized protein</fullName>
    </submittedName>
</protein>
<evidence type="ECO:0000313" key="8">
    <source>
        <dbReference type="EMBL" id="CAD7235866.1"/>
    </source>
</evidence>
<dbReference type="Pfam" id="PF01593">
    <property type="entry name" value="Amino_oxidase"/>
    <property type="match status" value="1"/>
</dbReference>
<dbReference type="Gene3D" id="3.90.660.10">
    <property type="match status" value="1"/>
</dbReference>
<dbReference type="InterPro" id="IPR050281">
    <property type="entry name" value="Flavin_monoamine_oxidase"/>
</dbReference>
<name>A0A7R8WPV1_9CRUS</name>
<dbReference type="SUPFAM" id="SSF51905">
    <property type="entry name" value="FAD/NAD(P)-binding domain"/>
    <property type="match status" value="1"/>
</dbReference>
<evidence type="ECO:0000256" key="1">
    <source>
        <dbReference type="ARBA" id="ARBA00001974"/>
    </source>
</evidence>
<keyword evidence="7" id="KW-0560">Oxidoreductase</keyword>
<dbReference type="AlphaFoldDB" id="A0A7R8WPV1"/>
<evidence type="ECO:0000256" key="4">
    <source>
        <dbReference type="ARBA" id="ARBA00022490"/>
    </source>
</evidence>
<keyword evidence="4" id="KW-0963">Cytoplasm</keyword>
<comment type="similarity">
    <text evidence="3">Belongs to the flavin monoamine oxidase family.</text>
</comment>
<proteinExistence type="inferred from homology"/>
<keyword evidence="6" id="KW-0274">FAD</keyword>
<dbReference type="InterPro" id="IPR002937">
    <property type="entry name" value="Amino_oxidase"/>
</dbReference>
<dbReference type="SUPFAM" id="SSF54373">
    <property type="entry name" value="FAD-linked reductases, C-terminal domain"/>
    <property type="match status" value="1"/>
</dbReference>
<dbReference type="EMBL" id="OB675104">
    <property type="protein sequence ID" value="CAD7235866.1"/>
    <property type="molecule type" value="Genomic_DNA"/>
</dbReference>
<feature type="non-terminal residue" evidence="8">
    <location>
        <position position="266"/>
    </location>
</feature>
<accession>A0A7R8WPV1</accession>
<dbReference type="PANTHER" id="PTHR10742:SF405">
    <property type="entry name" value="PEROXISOMAL N(1)-ACETYL-SPERMINE_SPERMIDINE OXIDASE"/>
    <property type="match status" value="1"/>
</dbReference>
<dbReference type="Gene3D" id="3.50.50.60">
    <property type="entry name" value="FAD/NAD(P)-binding domain"/>
    <property type="match status" value="1"/>
</dbReference>
<evidence type="ECO:0000256" key="3">
    <source>
        <dbReference type="ARBA" id="ARBA00005995"/>
    </source>
</evidence>
<organism evidence="8">
    <name type="scientific">Cyprideis torosa</name>
    <dbReference type="NCBI Taxonomy" id="163714"/>
    <lineage>
        <taxon>Eukaryota</taxon>
        <taxon>Metazoa</taxon>
        <taxon>Ecdysozoa</taxon>
        <taxon>Arthropoda</taxon>
        <taxon>Crustacea</taxon>
        <taxon>Oligostraca</taxon>
        <taxon>Ostracoda</taxon>
        <taxon>Podocopa</taxon>
        <taxon>Podocopida</taxon>
        <taxon>Cytherocopina</taxon>
        <taxon>Cytheroidea</taxon>
        <taxon>Cytherideidae</taxon>
        <taxon>Cyprideis</taxon>
    </lineage>
</organism>
<dbReference type="PANTHER" id="PTHR10742">
    <property type="entry name" value="FLAVIN MONOAMINE OXIDASE"/>
    <property type="match status" value="1"/>
</dbReference>
<evidence type="ECO:0000256" key="5">
    <source>
        <dbReference type="ARBA" id="ARBA00022630"/>
    </source>
</evidence>
<dbReference type="OrthoDB" id="5046242at2759"/>
<dbReference type="InterPro" id="IPR036188">
    <property type="entry name" value="FAD/NAD-bd_sf"/>
</dbReference>
<evidence type="ECO:0000256" key="2">
    <source>
        <dbReference type="ARBA" id="ARBA00004496"/>
    </source>
</evidence>
<dbReference type="GO" id="GO:0046592">
    <property type="term" value="F:polyamine oxidase activity"/>
    <property type="evidence" value="ECO:0007669"/>
    <property type="project" value="TreeGrafter"/>
</dbReference>
<dbReference type="GO" id="GO:0005737">
    <property type="term" value="C:cytoplasm"/>
    <property type="evidence" value="ECO:0007669"/>
    <property type="project" value="UniProtKB-SubCell"/>
</dbReference>